<keyword evidence="6" id="KW-1185">Reference proteome</keyword>
<feature type="domain" description="Prepilin type IV endopeptidase peptidase" evidence="4">
    <location>
        <begin position="21"/>
        <end position="122"/>
    </location>
</feature>
<proteinExistence type="inferred from homology"/>
<sequence>MSAALLAGAVLTALLPLPLTLPASLIDLRRGIIPNALNLALLVSGLGVAAWDDGIRGFGLALASAAAAYALFRAVRAGHARLTGRIGLGLGDVKFIGAAAAWTGLSGLPVLILAASLSALAVIGVLAATGREIGRTTALRFGPFLALGLHAALGIQAALVLGPID</sequence>
<name>A0A5C4LNT8_9HYPH</name>
<evidence type="ECO:0000313" key="6">
    <source>
        <dbReference type="Proteomes" id="UP000305267"/>
    </source>
</evidence>
<feature type="transmembrane region" description="Helical" evidence="3">
    <location>
        <begin position="110"/>
        <end position="129"/>
    </location>
</feature>
<dbReference type="GO" id="GO:0006465">
    <property type="term" value="P:signal peptide processing"/>
    <property type="evidence" value="ECO:0007669"/>
    <property type="project" value="TreeGrafter"/>
</dbReference>
<protein>
    <submittedName>
        <fullName evidence="5">Prepilin peptidase</fullName>
    </submittedName>
</protein>
<comment type="caution">
    <text evidence="5">The sequence shown here is derived from an EMBL/GenBank/DDBJ whole genome shotgun (WGS) entry which is preliminary data.</text>
</comment>
<dbReference type="PANTHER" id="PTHR30487:SF0">
    <property type="entry name" value="PREPILIN LEADER PEPTIDASE_N-METHYLTRANSFERASE-RELATED"/>
    <property type="match status" value="1"/>
</dbReference>
<reference evidence="5 6" key="1">
    <citation type="submission" date="2019-06" db="EMBL/GenBank/DDBJ databases">
        <title>Genome of Methylobacterium sp. 17Sr1-39.</title>
        <authorList>
            <person name="Seo T."/>
        </authorList>
    </citation>
    <scope>NUCLEOTIDE SEQUENCE [LARGE SCALE GENOMIC DNA]</scope>
    <source>
        <strain evidence="5 6">17Sr1-39</strain>
    </source>
</reference>
<dbReference type="PRINTS" id="PR00864">
    <property type="entry name" value="PREPILNPTASE"/>
</dbReference>
<organism evidence="5 6">
    <name type="scientific">Methylobacterium terricola</name>
    <dbReference type="NCBI Taxonomy" id="2583531"/>
    <lineage>
        <taxon>Bacteria</taxon>
        <taxon>Pseudomonadati</taxon>
        <taxon>Pseudomonadota</taxon>
        <taxon>Alphaproteobacteria</taxon>
        <taxon>Hyphomicrobiales</taxon>
        <taxon>Methylobacteriaceae</taxon>
        <taxon>Methylobacterium</taxon>
    </lineage>
</organism>
<dbReference type="InterPro" id="IPR014032">
    <property type="entry name" value="Peptidase_A24A_bac"/>
</dbReference>
<feature type="transmembrane region" description="Helical" evidence="3">
    <location>
        <begin position="141"/>
        <end position="164"/>
    </location>
</feature>
<dbReference type="InterPro" id="IPR000045">
    <property type="entry name" value="Prepilin_IV_endopep_pep"/>
</dbReference>
<accession>A0A5C4LNT8</accession>
<keyword evidence="3" id="KW-0472">Membrane</keyword>
<dbReference type="GO" id="GO:0004190">
    <property type="term" value="F:aspartic-type endopeptidase activity"/>
    <property type="evidence" value="ECO:0007669"/>
    <property type="project" value="InterPro"/>
</dbReference>
<comment type="similarity">
    <text evidence="1 2">Belongs to the peptidase A24 family.</text>
</comment>
<dbReference type="Proteomes" id="UP000305267">
    <property type="component" value="Unassembled WGS sequence"/>
</dbReference>
<dbReference type="EMBL" id="VDDA01000001">
    <property type="protein sequence ID" value="TNC15853.1"/>
    <property type="molecule type" value="Genomic_DNA"/>
</dbReference>
<dbReference type="Pfam" id="PF01478">
    <property type="entry name" value="Peptidase_A24"/>
    <property type="match status" value="1"/>
</dbReference>
<dbReference type="GO" id="GO:0005886">
    <property type="term" value="C:plasma membrane"/>
    <property type="evidence" value="ECO:0007669"/>
    <property type="project" value="TreeGrafter"/>
</dbReference>
<keyword evidence="3" id="KW-1133">Transmembrane helix</keyword>
<feature type="transmembrane region" description="Helical" evidence="3">
    <location>
        <begin position="32"/>
        <end position="51"/>
    </location>
</feature>
<dbReference type="AlphaFoldDB" id="A0A5C4LNT8"/>
<dbReference type="RefSeq" id="WP_139033676.1">
    <property type="nucleotide sequence ID" value="NZ_VDDA01000001.1"/>
</dbReference>
<dbReference type="PANTHER" id="PTHR30487">
    <property type="entry name" value="TYPE 4 PREPILIN-LIKE PROTEINS LEADER PEPTIDE-PROCESSING ENZYME"/>
    <property type="match status" value="1"/>
</dbReference>
<evidence type="ECO:0000313" key="5">
    <source>
        <dbReference type="EMBL" id="TNC15853.1"/>
    </source>
</evidence>
<keyword evidence="3" id="KW-0812">Transmembrane</keyword>
<gene>
    <name evidence="5" type="ORF">FF100_00865</name>
</gene>
<dbReference type="OrthoDB" id="8005323at2"/>
<dbReference type="Gene3D" id="1.20.120.1220">
    <property type="match status" value="1"/>
</dbReference>
<dbReference type="InterPro" id="IPR050882">
    <property type="entry name" value="Prepilin_peptidase/N-MTase"/>
</dbReference>
<evidence type="ECO:0000256" key="2">
    <source>
        <dbReference type="RuleBase" id="RU003793"/>
    </source>
</evidence>
<evidence type="ECO:0000259" key="4">
    <source>
        <dbReference type="Pfam" id="PF01478"/>
    </source>
</evidence>
<evidence type="ECO:0000256" key="1">
    <source>
        <dbReference type="ARBA" id="ARBA00005801"/>
    </source>
</evidence>
<evidence type="ECO:0000256" key="3">
    <source>
        <dbReference type="SAM" id="Phobius"/>
    </source>
</evidence>
<feature type="transmembrane region" description="Helical" evidence="3">
    <location>
        <begin position="58"/>
        <end position="75"/>
    </location>
</feature>